<dbReference type="CDD" id="cd02869">
    <property type="entry name" value="PseudoU_synth_RluA_like"/>
    <property type="match status" value="1"/>
</dbReference>
<dbReference type="SMART" id="SM00363">
    <property type="entry name" value="S4"/>
    <property type="match status" value="1"/>
</dbReference>
<dbReference type="CDD" id="cd00165">
    <property type="entry name" value="S4"/>
    <property type="match status" value="1"/>
</dbReference>
<dbReference type="SUPFAM" id="SSF55120">
    <property type="entry name" value="Pseudouridine synthase"/>
    <property type="match status" value="1"/>
</dbReference>
<dbReference type="OrthoDB" id="305739at2"/>
<organism evidence="5 6">
    <name type="scientific">Thiospirochaeta perfilievii</name>
    <dbReference type="NCBI Taxonomy" id="252967"/>
    <lineage>
        <taxon>Bacteria</taxon>
        <taxon>Pseudomonadati</taxon>
        <taxon>Spirochaetota</taxon>
        <taxon>Spirochaetia</taxon>
        <taxon>Spirochaetales</taxon>
        <taxon>Spirochaetaceae</taxon>
        <taxon>Thiospirochaeta</taxon>
    </lineage>
</organism>
<evidence type="ECO:0000259" key="4">
    <source>
        <dbReference type="SMART" id="SM00363"/>
    </source>
</evidence>
<evidence type="ECO:0000313" key="5">
    <source>
        <dbReference type="EMBL" id="QEN03808.1"/>
    </source>
</evidence>
<dbReference type="PANTHER" id="PTHR21600:SF83">
    <property type="entry name" value="PSEUDOURIDYLATE SYNTHASE RPUSD4, MITOCHONDRIAL"/>
    <property type="match status" value="1"/>
</dbReference>
<protein>
    <submittedName>
        <fullName evidence="5">RluA family pseudouridine synthase</fullName>
    </submittedName>
</protein>
<gene>
    <name evidence="5" type="ORF">EW093_03530</name>
</gene>
<dbReference type="Pfam" id="PF00849">
    <property type="entry name" value="PseudoU_synth_2"/>
    <property type="match status" value="1"/>
</dbReference>
<dbReference type="InterPro" id="IPR006145">
    <property type="entry name" value="PsdUridine_synth_RsuA/RluA"/>
</dbReference>
<dbReference type="RefSeq" id="WP_149567066.1">
    <property type="nucleotide sequence ID" value="NZ_CP035807.1"/>
</dbReference>
<dbReference type="KEGG" id="sper:EW093_03530"/>
<dbReference type="PROSITE" id="PS50889">
    <property type="entry name" value="S4"/>
    <property type="match status" value="1"/>
</dbReference>
<feature type="domain" description="RNA-binding S4" evidence="4">
    <location>
        <begin position="18"/>
        <end position="72"/>
    </location>
</feature>
<sequence length="320" mass="37108">MNKDKYEYFTIAENDSDKRIDSVIRRFLPLMPLKNIFKSIRSGDIRVNNLKVKQNHKLKIGDTIAIYKPYLQQKKTDTKNVVKEIDKDRVIYENRDILIYNKPRGVLVHGEKNSLDFQIRNYLKDKVEESLSFSPGPLHRLDRNTQGLIAFSVSLNGAREFTNLLKNGGIRKFYIAVVDGIHSKKEVWKDSISRNEMENKSYVTSEGKISETIFKPIFSKDNYTIALLEIKTGRTHQIRVQCSAHNKPLTGDIKYNKNTKYKKYYLSAISLSFVKKSDIIDINNISMPFSKISDSLISNLFTSLEIKNIDMLIQKELERV</sequence>
<name>A0A5C1Q8W5_9SPIO</name>
<keyword evidence="3" id="KW-0694">RNA-binding</keyword>
<dbReference type="GO" id="GO:0000455">
    <property type="term" value="P:enzyme-directed rRNA pseudouridine synthesis"/>
    <property type="evidence" value="ECO:0007669"/>
    <property type="project" value="UniProtKB-ARBA"/>
</dbReference>
<dbReference type="InterPro" id="IPR050188">
    <property type="entry name" value="RluA_PseudoU_synthase"/>
</dbReference>
<evidence type="ECO:0000256" key="3">
    <source>
        <dbReference type="PROSITE-ProRule" id="PRU00182"/>
    </source>
</evidence>
<evidence type="ECO:0000256" key="2">
    <source>
        <dbReference type="ARBA" id="ARBA00023235"/>
    </source>
</evidence>
<reference evidence="5 6" key="2">
    <citation type="submission" date="2019-09" db="EMBL/GenBank/DDBJ databases">
        <title>Complete Genome Sequence and Methylome Analysis of free living Spirochaetas.</title>
        <authorList>
            <person name="Leshcheva N."/>
            <person name="Mikheeva N."/>
        </authorList>
    </citation>
    <scope>NUCLEOTIDE SEQUENCE [LARGE SCALE GENOMIC DNA]</scope>
    <source>
        <strain evidence="5 6">P</strain>
    </source>
</reference>
<dbReference type="Gene3D" id="3.10.290.10">
    <property type="entry name" value="RNA-binding S4 domain"/>
    <property type="match status" value="1"/>
</dbReference>
<comment type="similarity">
    <text evidence="1">Belongs to the pseudouridine synthase RluA family.</text>
</comment>
<dbReference type="Proteomes" id="UP000323824">
    <property type="component" value="Chromosome"/>
</dbReference>
<accession>A0A5C1Q8W5</accession>
<dbReference type="GO" id="GO:0003723">
    <property type="term" value="F:RNA binding"/>
    <property type="evidence" value="ECO:0007669"/>
    <property type="project" value="UniProtKB-KW"/>
</dbReference>
<evidence type="ECO:0000256" key="1">
    <source>
        <dbReference type="ARBA" id="ARBA00010876"/>
    </source>
</evidence>
<keyword evidence="6" id="KW-1185">Reference proteome</keyword>
<evidence type="ECO:0000313" key="6">
    <source>
        <dbReference type="Proteomes" id="UP000323824"/>
    </source>
</evidence>
<keyword evidence="2" id="KW-0413">Isomerase</keyword>
<dbReference type="InterPro" id="IPR002942">
    <property type="entry name" value="S4_RNA-bd"/>
</dbReference>
<dbReference type="Gene3D" id="3.30.2350.10">
    <property type="entry name" value="Pseudouridine synthase"/>
    <property type="match status" value="1"/>
</dbReference>
<dbReference type="SUPFAM" id="SSF55174">
    <property type="entry name" value="Alpha-L RNA-binding motif"/>
    <property type="match status" value="1"/>
</dbReference>
<dbReference type="AlphaFoldDB" id="A0A5C1Q8W5"/>
<dbReference type="InterPro" id="IPR036986">
    <property type="entry name" value="S4_RNA-bd_sf"/>
</dbReference>
<reference evidence="5 6" key="1">
    <citation type="submission" date="2019-02" db="EMBL/GenBank/DDBJ databases">
        <authorList>
            <person name="Fomenkov A."/>
            <person name="Dubinina G."/>
            <person name="Grabovich M."/>
            <person name="Vincze T."/>
            <person name="Roberts R.J."/>
        </authorList>
    </citation>
    <scope>NUCLEOTIDE SEQUENCE [LARGE SCALE GENOMIC DNA]</scope>
    <source>
        <strain evidence="5 6">P</strain>
    </source>
</reference>
<dbReference type="EMBL" id="CP035807">
    <property type="protein sequence ID" value="QEN03808.1"/>
    <property type="molecule type" value="Genomic_DNA"/>
</dbReference>
<dbReference type="InterPro" id="IPR020103">
    <property type="entry name" value="PsdUridine_synth_cat_dom_sf"/>
</dbReference>
<dbReference type="PANTHER" id="PTHR21600">
    <property type="entry name" value="MITOCHONDRIAL RNA PSEUDOURIDINE SYNTHASE"/>
    <property type="match status" value="1"/>
</dbReference>
<proteinExistence type="inferred from homology"/>
<dbReference type="GO" id="GO:0120159">
    <property type="term" value="F:rRNA pseudouridine synthase activity"/>
    <property type="evidence" value="ECO:0007669"/>
    <property type="project" value="UniProtKB-ARBA"/>
</dbReference>